<dbReference type="EC" id="2.7.13.3" evidence="2"/>
<dbReference type="InterPro" id="IPR003661">
    <property type="entry name" value="HisK_dim/P_dom"/>
</dbReference>
<dbReference type="InterPro" id="IPR015943">
    <property type="entry name" value="WD40/YVTN_repeat-like_dom_sf"/>
</dbReference>
<dbReference type="Pfam" id="PF07495">
    <property type="entry name" value="Y_Y_Y"/>
    <property type="match status" value="1"/>
</dbReference>
<dbReference type="Gene3D" id="2.60.40.10">
    <property type="entry name" value="Immunoglobulins"/>
    <property type="match status" value="1"/>
</dbReference>
<dbReference type="AlphaFoldDB" id="A0AAW3ZK18"/>
<comment type="caution">
    <text evidence="6">The sequence shown here is derived from an EMBL/GenBank/DDBJ whole genome shotgun (WGS) entry which is preliminary data.</text>
</comment>
<proteinExistence type="predicted"/>
<comment type="catalytic activity">
    <reaction evidence="1">
        <text>ATP + protein L-histidine = ADP + protein N-phospho-L-histidine.</text>
        <dbReference type="EC" id="2.7.13.3"/>
    </reaction>
</comment>
<feature type="transmembrane region" description="Helical" evidence="4">
    <location>
        <begin position="30"/>
        <end position="51"/>
    </location>
</feature>
<dbReference type="InterPro" id="IPR005467">
    <property type="entry name" value="His_kinase_dom"/>
</dbReference>
<accession>A0AAW3ZK18</accession>
<feature type="domain" description="Histidine kinase" evidence="5">
    <location>
        <begin position="923"/>
        <end position="1162"/>
    </location>
</feature>
<evidence type="ECO:0000256" key="3">
    <source>
        <dbReference type="ARBA" id="ARBA00022553"/>
    </source>
</evidence>
<dbReference type="CDD" id="cd00082">
    <property type="entry name" value="HisKA"/>
    <property type="match status" value="1"/>
</dbReference>
<dbReference type="Gene3D" id="1.10.287.130">
    <property type="match status" value="1"/>
</dbReference>
<evidence type="ECO:0000256" key="1">
    <source>
        <dbReference type="ARBA" id="ARBA00000085"/>
    </source>
</evidence>
<feature type="transmembrane region" description="Helical" evidence="4">
    <location>
        <begin position="837"/>
        <end position="855"/>
    </location>
</feature>
<dbReference type="Pfam" id="PF07494">
    <property type="entry name" value="Reg_prop"/>
    <property type="match status" value="3"/>
</dbReference>
<dbReference type="SUPFAM" id="SSF63829">
    <property type="entry name" value="Calcium-dependent phosphotriesterase"/>
    <property type="match status" value="4"/>
</dbReference>
<dbReference type="Gene3D" id="2.130.10.10">
    <property type="entry name" value="YVTN repeat-like/Quinoprotein amine dehydrogenase"/>
    <property type="match status" value="4"/>
</dbReference>
<dbReference type="RefSeq" id="WP_192029525.1">
    <property type="nucleotide sequence ID" value="NZ_JACYTR010000017.1"/>
</dbReference>
<dbReference type="InterPro" id="IPR003594">
    <property type="entry name" value="HATPase_dom"/>
</dbReference>
<gene>
    <name evidence="6" type="ORF">IFO71_10180</name>
</gene>
<dbReference type="InterPro" id="IPR004358">
    <property type="entry name" value="Sig_transdc_His_kin-like_C"/>
</dbReference>
<protein>
    <recommendedName>
        <fullName evidence="2">histidine kinase</fullName>
        <ecNumber evidence="2">2.7.13.3</ecNumber>
    </recommendedName>
</protein>
<evidence type="ECO:0000313" key="7">
    <source>
        <dbReference type="Proteomes" id="UP000613768"/>
    </source>
</evidence>
<dbReference type="PRINTS" id="PR00344">
    <property type="entry name" value="BCTRLSENSOR"/>
</dbReference>
<keyword evidence="7" id="KW-1185">Reference proteome</keyword>
<dbReference type="PANTHER" id="PTHR43547:SF2">
    <property type="entry name" value="HYBRID SIGNAL TRANSDUCTION HISTIDINE KINASE C"/>
    <property type="match status" value="1"/>
</dbReference>
<dbReference type="SUPFAM" id="SSF55874">
    <property type="entry name" value="ATPase domain of HSP90 chaperone/DNA topoisomerase II/histidine kinase"/>
    <property type="match status" value="1"/>
</dbReference>
<evidence type="ECO:0000259" key="5">
    <source>
        <dbReference type="PROSITE" id="PS50109"/>
    </source>
</evidence>
<evidence type="ECO:0000256" key="4">
    <source>
        <dbReference type="SAM" id="Phobius"/>
    </source>
</evidence>
<keyword evidence="3" id="KW-0597">Phosphoprotein</keyword>
<dbReference type="SMART" id="SM00387">
    <property type="entry name" value="HATPase_c"/>
    <property type="match status" value="1"/>
</dbReference>
<dbReference type="Pfam" id="PF02518">
    <property type="entry name" value="HATPase_c"/>
    <property type="match status" value="1"/>
</dbReference>
<dbReference type="InterPro" id="IPR011123">
    <property type="entry name" value="Y_Y_Y"/>
</dbReference>
<dbReference type="PROSITE" id="PS50109">
    <property type="entry name" value="HIS_KIN"/>
    <property type="match status" value="1"/>
</dbReference>
<dbReference type="SMART" id="SM00388">
    <property type="entry name" value="HisKA"/>
    <property type="match status" value="1"/>
</dbReference>
<evidence type="ECO:0000256" key="2">
    <source>
        <dbReference type="ARBA" id="ARBA00012438"/>
    </source>
</evidence>
<evidence type="ECO:0000313" key="6">
    <source>
        <dbReference type="EMBL" id="MBD8526103.1"/>
    </source>
</evidence>
<dbReference type="InterPro" id="IPR013783">
    <property type="entry name" value="Ig-like_fold"/>
</dbReference>
<dbReference type="EMBL" id="JACYTR010000017">
    <property type="protein sequence ID" value="MBD8526103.1"/>
    <property type="molecule type" value="Genomic_DNA"/>
</dbReference>
<keyword evidence="4" id="KW-0812">Transmembrane</keyword>
<dbReference type="InterPro" id="IPR011110">
    <property type="entry name" value="Reg_prop"/>
</dbReference>
<dbReference type="GO" id="GO:0000155">
    <property type="term" value="F:phosphorelay sensor kinase activity"/>
    <property type="evidence" value="ECO:0007669"/>
    <property type="project" value="InterPro"/>
</dbReference>
<reference evidence="6 7" key="1">
    <citation type="submission" date="2020-09" db="EMBL/GenBank/DDBJ databases">
        <title>Pseudoxanthomonas sp. CAU 1598 isolated from sand of Yaerae Beach.</title>
        <authorList>
            <person name="Kim W."/>
        </authorList>
    </citation>
    <scope>NUCLEOTIDE SEQUENCE [LARGE SCALE GENOMIC DNA]</scope>
    <source>
        <strain evidence="6 7">CAU 1598</strain>
    </source>
</reference>
<keyword evidence="4" id="KW-0472">Membrane</keyword>
<organism evidence="6 7">
    <name type="scientific">Pseudomarimonas arenosa</name>
    <dbReference type="NCBI Taxonomy" id="2774145"/>
    <lineage>
        <taxon>Bacteria</taxon>
        <taxon>Pseudomonadati</taxon>
        <taxon>Pseudomonadota</taxon>
        <taxon>Gammaproteobacteria</taxon>
        <taxon>Lysobacterales</taxon>
        <taxon>Lysobacteraceae</taxon>
        <taxon>Pseudomarimonas</taxon>
    </lineage>
</organism>
<dbReference type="Proteomes" id="UP000613768">
    <property type="component" value="Unassembled WGS sequence"/>
</dbReference>
<name>A0AAW3ZK18_9GAMM</name>
<dbReference type="SUPFAM" id="SSF47384">
    <property type="entry name" value="Homodimeric domain of signal transducing histidine kinase"/>
    <property type="match status" value="1"/>
</dbReference>
<keyword evidence="4" id="KW-1133">Transmembrane helix</keyword>
<dbReference type="PANTHER" id="PTHR43547">
    <property type="entry name" value="TWO-COMPONENT HISTIDINE KINASE"/>
    <property type="match status" value="1"/>
</dbReference>
<dbReference type="InterPro" id="IPR036097">
    <property type="entry name" value="HisK_dim/P_sf"/>
</dbReference>
<sequence length="1166" mass="130031">MHTQFPDGRWGQAAAFLLQHRRARLIAKRFCCGLWLAVGFVLTIVPIQPIAAMVRPEIRLDRWGLEQGLAQASVNAMLHDRRGFLWLGTQEGLNRFDGNTFKLYRYNKDDANSLSHNFVTALVEDADGIIWIGTYAGGLNRYDPRSGRFQRFRFDAERADSLSDDWVRTLAVAENGDLWVGSAQGLNRLPRRGTGFTRFQHAVDDPNSLSHNSVRALWFDPAGDLWIGTEGGLNRLNITNRQFSRFPQRAGRSVSVAQDSVRAIVAAAEGGMWVGTEGAGVEHFDPGSGQFSRLSEASSRSQSASVLALLVDAEGQLWIATRGGGLGIYRPADGDLRWLRADPAANKGLSHDTVNGLVQDRHGQVWIGSSDGLLRYDPRRSQFPHYRHHPADPESLSHDWVRGFAEDASGTLWVATQNGLNRWDAGQRRFERYLLQTDRAPQASWHVRVLVAALGTLWVGSDSGLFRFDPERREFEPVPLPRSPEDGNLIDRVVAIRVDGPNSLWLGTMGRGMVQLDPESGRGRRYRHQAGDASSLPHDDVRVFLRGRSGDLWVGFWGGGLCRLDELNNRFHCYRHDPANRDSLASDGVRAIHEDPDGILWLATLDAGLLRFDPSSGKSRAYTRKHGLADDSLYGILPDRQGRLWLSSNDGIACFDPRDGTVRNYSEHDGLQSSEFNTNAYYRSAQGEHFLGGIRGFNRYFPDAIRSDDGAPAVVFTEMLLFNRPVPLRGGAEPAIYALPSPIEVTEQIALSHREALLSFEFSSLHPFDPTRMRYAYRLEGYDADWIETDHRNRRATYTNLPAGKYKLRVKAAAAGDWSADEAQLWIEVSPPPWRSLWAYLAYASFAFALLLGGFRWRTAQMRRNAARLAQQVAERTAELAASRDRLLASKAEIETAHQDLLNAQQQMVVQEKMAALGTLTAGVAHEINNPTSFADGAIQNLELELRRFREMLWHLAGEDAAPEVLDAFDQRFRHLEEMASTAREGHQRIRRIVADLRQFSRLDEAQRKPVPIAEPIQSTVNLVRTRFDGIRFDLQLEHNPNVECQPAKLGQVFMNLIVNACEAIEAGTRDGQGEVRISTRPCTLRSIAAVEISLEDNGVGMERAVLDRMFEPFFTTKGVGAGTGLGLAIVFGIVRDHGGAIEARSVVAQGTCFRLVLPLQGAEAD</sequence>
<dbReference type="Gene3D" id="3.30.565.10">
    <property type="entry name" value="Histidine kinase-like ATPase, C-terminal domain"/>
    <property type="match status" value="1"/>
</dbReference>
<dbReference type="InterPro" id="IPR036890">
    <property type="entry name" value="HATPase_C_sf"/>
</dbReference>